<sequence>MKKLLIAIILIITMLLIYVPAGAYFTENDNIVSDGNSLLIEAFLKSGADLMEVNTNNTLHLQDQFFTMNEMEKALYLIFDDLKIEGKINITENIEYYEPYYEFMDEAYQDTIFINKNSEIGYNQITATYIAKTGEITVVILYSFENDNLKESYIIIDIVQNKGYKDIVAMTDLSKEILSQFGNNIETTLCLVGSFPGEKSINESKIIVEEIGTFLKAKPVEEIIDKAYTSTTLYSPLLTHAISYQNKKVNLQLATRYNEYENRTYLWIATPLIISTY</sequence>
<dbReference type="AlphaFoldDB" id="A0A1G5JG22"/>
<dbReference type="InterPro" id="IPR014794">
    <property type="entry name" value="DUF1779"/>
</dbReference>
<organism evidence="1 2">
    <name type="scientific">Alkaliphilus peptidifermentans DSM 18978</name>
    <dbReference type="NCBI Taxonomy" id="1120976"/>
    <lineage>
        <taxon>Bacteria</taxon>
        <taxon>Bacillati</taxon>
        <taxon>Bacillota</taxon>
        <taxon>Clostridia</taxon>
        <taxon>Peptostreptococcales</taxon>
        <taxon>Natronincolaceae</taxon>
        <taxon>Alkaliphilus</taxon>
    </lineage>
</organism>
<dbReference type="Pfam" id="PF08680">
    <property type="entry name" value="DUF1779"/>
    <property type="match status" value="1"/>
</dbReference>
<dbReference type="OrthoDB" id="1708334at2"/>
<dbReference type="SUPFAM" id="SSF143842">
    <property type="entry name" value="YwmB-like"/>
    <property type="match status" value="1"/>
</dbReference>
<dbReference type="STRING" id="1120976.SAMN03080606_02841"/>
<accession>A0A1G5JG22</accession>
<reference evidence="1 2" key="1">
    <citation type="submission" date="2016-10" db="EMBL/GenBank/DDBJ databases">
        <authorList>
            <person name="de Groot N.N."/>
        </authorList>
    </citation>
    <scope>NUCLEOTIDE SEQUENCE [LARGE SCALE GENOMIC DNA]</scope>
    <source>
        <strain evidence="1 2">DSM 18978</strain>
    </source>
</reference>
<evidence type="ECO:0000313" key="1">
    <source>
        <dbReference type="EMBL" id="SCY87305.1"/>
    </source>
</evidence>
<dbReference type="RefSeq" id="WP_091544983.1">
    <property type="nucleotide sequence ID" value="NZ_FMUS01000019.1"/>
</dbReference>
<dbReference type="Gene3D" id="3.30.360.40">
    <property type="entry name" value="YwmB-like"/>
    <property type="match status" value="1"/>
</dbReference>
<gene>
    <name evidence="1" type="ORF">SAMN03080606_02841</name>
</gene>
<dbReference type="InterPro" id="IPR036209">
    <property type="entry name" value="YwmB-like_sf"/>
</dbReference>
<keyword evidence="2" id="KW-1185">Reference proteome</keyword>
<dbReference type="Proteomes" id="UP000198636">
    <property type="component" value="Unassembled WGS sequence"/>
</dbReference>
<proteinExistence type="predicted"/>
<name>A0A1G5JG22_9FIRM</name>
<protein>
    <submittedName>
        <fullName evidence="1">TATA-box binding</fullName>
    </submittedName>
</protein>
<dbReference type="EMBL" id="FMUS01000019">
    <property type="protein sequence ID" value="SCY87305.1"/>
    <property type="molecule type" value="Genomic_DNA"/>
</dbReference>
<evidence type="ECO:0000313" key="2">
    <source>
        <dbReference type="Proteomes" id="UP000198636"/>
    </source>
</evidence>